<evidence type="ECO:0000256" key="9">
    <source>
        <dbReference type="ARBA" id="ARBA00041175"/>
    </source>
</evidence>
<dbReference type="EMBL" id="PCHH01000001">
    <property type="protein sequence ID" value="PKV04842.1"/>
    <property type="molecule type" value="Genomic_DNA"/>
</dbReference>
<organism evidence="12 13">
    <name type="scientific">Bifidobacterium pseudolongum subsp. globosum</name>
    <dbReference type="NCBI Taxonomy" id="1690"/>
    <lineage>
        <taxon>Bacteria</taxon>
        <taxon>Bacillati</taxon>
        <taxon>Actinomycetota</taxon>
        <taxon>Actinomycetes</taxon>
        <taxon>Bifidobacteriales</taxon>
        <taxon>Bifidobacteriaceae</taxon>
        <taxon>Bifidobacterium</taxon>
    </lineage>
</organism>
<dbReference type="PANTHER" id="PTHR36203">
    <property type="entry name" value="ASCORBATE-SPECIFIC PTS SYSTEM EIIA COMPONENT"/>
    <property type="match status" value="1"/>
</dbReference>
<dbReference type="PANTHER" id="PTHR36203:SF1">
    <property type="entry name" value="ASCORBATE-SPECIFIC PTS SYSTEM EIIA COMPONENT"/>
    <property type="match status" value="1"/>
</dbReference>
<dbReference type="AlphaFoldDB" id="A0A2N3R658"/>
<keyword evidence="6" id="KW-0598">Phosphotransferase system</keyword>
<gene>
    <name evidence="12" type="ORF">CQR50_0096</name>
</gene>
<dbReference type="InterPro" id="IPR002178">
    <property type="entry name" value="PTS_EIIA_type-2_dom"/>
</dbReference>
<sequence>MADLEAFLPDEAFLLGVHANDWKDAIRLAGKGLVDAGFTTDAYTDEMIATVENMGPYIVIAPGLALAHSRPSEAVKATGLSWVRLDEPVEFGNTANDPVSLVIGLAGRDENEHITVMSAIAAALVDASKRQRLAAAEDAAQIRAILES</sequence>
<evidence type="ECO:0000256" key="2">
    <source>
        <dbReference type="ARBA" id="ARBA00022448"/>
    </source>
</evidence>
<evidence type="ECO:0000256" key="3">
    <source>
        <dbReference type="ARBA" id="ARBA00022490"/>
    </source>
</evidence>
<proteinExistence type="predicted"/>
<dbReference type="CDD" id="cd00211">
    <property type="entry name" value="PTS_IIA_fru"/>
    <property type="match status" value="1"/>
</dbReference>
<comment type="subcellular location">
    <subcellularLocation>
        <location evidence="1">Cytoplasm</location>
    </subcellularLocation>
</comment>
<keyword evidence="2" id="KW-0813">Transport</keyword>
<dbReference type="Pfam" id="PF00359">
    <property type="entry name" value="PTS_EIIA_2"/>
    <property type="match status" value="1"/>
</dbReference>
<evidence type="ECO:0000256" key="1">
    <source>
        <dbReference type="ARBA" id="ARBA00004496"/>
    </source>
</evidence>
<dbReference type="InterPro" id="IPR016152">
    <property type="entry name" value="PTrfase/Anion_transptr"/>
</dbReference>
<name>A0A2N3R658_9BIFI</name>
<dbReference type="PROSITE" id="PS51094">
    <property type="entry name" value="PTS_EIIA_TYPE_2"/>
    <property type="match status" value="1"/>
</dbReference>
<dbReference type="Proteomes" id="UP000233762">
    <property type="component" value="Unassembled WGS sequence"/>
</dbReference>
<dbReference type="RefSeq" id="WP_101398111.1">
    <property type="nucleotide sequence ID" value="NZ_PCHH01000001.1"/>
</dbReference>
<keyword evidence="4" id="KW-0597">Phosphoprotein</keyword>
<keyword evidence="3" id="KW-0963">Cytoplasm</keyword>
<evidence type="ECO:0000256" key="6">
    <source>
        <dbReference type="ARBA" id="ARBA00022683"/>
    </source>
</evidence>
<feature type="domain" description="PTS EIIA type-2" evidence="11">
    <location>
        <begin position="6"/>
        <end position="148"/>
    </location>
</feature>
<keyword evidence="7" id="KW-0418">Kinase</keyword>
<dbReference type="InterPro" id="IPR051351">
    <property type="entry name" value="Ascorbate-PTS_EIIA_comp"/>
</dbReference>
<evidence type="ECO:0000256" key="7">
    <source>
        <dbReference type="ARBA" id="ARBA00022777"/>
    </source>
</evidence>
<comment type="caution">
    <text evidence="12">The sequence shown here is derived from an EMBL/GenBank/DDBJ whole genome shotgun (WGS) entry which is preliminary data.</text>
</comment>
<evidence type="ECO:0000256" key="4">
    <source>
        <dbReference type="ARBA" id="ARBA00022553"/>
    </source>
</evidence>
<evidence type="ECO:0000313" key="12">
    <source>
        <dbReference type="EMBL" id="PKV04842.1"/>
    </source>
</evidence>
<dbReference type="Gene3D" id="3.40.930.10">
    <property type="entry name" value="Mannitol-specific EII, Chain A"/>
    <property type="match status" value="1"/>
</dbReference>
<dbReference type="GO" id="GO:0009401">
    <property type="term" value="P:phosphoenolpyruvate-dependent sugar phosphotransferase system"/>
    <property type="evidence" value="ECO:0007669"/>
    <property type="project" value="UniProtKB-KW"/>
</dbReference>
<accession>A0A2N3R658</accession>
<evidence type="ECO:0000256" key="10">
    <source>
        <dbReference type="ARBA" id="ARBA00042072"/>
    </source>
</evidence>
<evidence type="ECO:0000256" key="8">
    <source>
        <dbReference type="ARBA" id="ARBA00037387"/>
    </source>
</evidence>
<evidence type="ECO:0000313" key="13">
    <source>
        <dbReference type="Proteomes" id="UP000233762"/>
    </source>
</evidence>
<protein>
    <recommendedName>
        <fullName evidence="9">Ascorbate-specific PTS system EIIA component</fullName>
    </recommendedName>
    <alternativeName>
        <fullName evidence="10">Ascorbate-specific phosphotransferase enzyme IIA component</fullName>
    </alternativeName>
</protein>
<comment type="function">
    <text evidence="8">The phosphoenolpyruvate-dependent sugar phosphotransferase system (sugar PTS), a major carbohydrate active transport system, catalyzes the phosphorylation of incoming sugar substrates concomitantly with their translocation across the cell membrane. The enzyme II UlaABC PTS system is involved in ascorbate transport.</text>
</comment>
<dbReference type="SUPFAM" id="SSF55804">
    <property type="entry name" value="Phoshotransferase/anion transport protein"/>
    <property type="match status" value="1"/>
</dbReference>
<dbReference type="GO" id="GO:0016301">
    <property type="term" value="F:kinase activity"/>
    <property type="evidence" value="ECO:0007669"/>
    <property type="project" value="UniProtKB-KW"/>
</dbReference>
<evidence type="ECO:0000256" key="5">
    <source>
        <dbReference type="ARBA" id="ARBA00022679"/>
    </source>
</evidence>
<evidence type="ECO:0000259" key="11">
    <source>
        <dbReference type="PROSITE" id="PS51094"/>
    </source>
</evidence>
<reference evidence="12 13" key="1">
    <citation type="submission" date="2017-10" db="EMBL/GenBank/DDBJ databases">
        <title>Bifidobacterium genomics.</title>
        <authorList>
            <person name="Lugli G.A."/>
            <person name="Milani C."/>
            <person name="Mancabelli L."/>
        </authorList>
    </citation>
    <scope>NUCLEOTIDE SEQUENCE [LARGE SCALE GENOMIC DNA]</scope>
    <source>
        <strain evidence="12 13">1520B</strain>
    </source>
</reference>
<dbReference type="GO" id="GO:0005737">
    <property type="term" value="C:cytoplasm"/>
    <property type="evidence" value="ECO:0007669"/>
    <property type="project" value="UniProtKB-SubCell"/>
</dbReference>
<keyword evidence="5" id="KW-0808">Transferase</keyword>